<organism evidence="7 8">
    <name type="scientific">Monoraphidium neglectum</name>
    <dbReference type="NCBI Taxonomy" id="145388"/>
    <lineage>
        <taxon>Eukaryota</taxon>
        <taxon>Viridiplantae</taxon>
        <taxon>Chlorophyta</taxon>
        <taxon>core chlorophytes</taxon>
        <taxon>Chlorophyceae</taxon>
        <taxon>CS clade</taxon>
        <taxon>Sphaeropleales</taxon>
        <taxon>Selenastraceae</taxon>
        <taxon>Monoraphidium</taxon>
    </lineage>
</organism>
<keyword evidence="5 6" id="KW-0472">Membrane</keyword>
<comment type="subcellular location">
    <subcellularLocation>
        <location evidence="1">Membrane</location>
        <topology evidence="1">Multi-pass membrane protein</topology>
    </subcellularLocation>
</comment>
<dbReference type="STRING" id="145388.A0A0D2MD24"/>
<dbReference type="RefSeq" id="XP_013892135.1">
    <property type="nucleotide sequence ID" value="XM_014036681.1"/>
</dbReference>
<dbReference type="PANTHER" id="PTHR42893">
    <property type="entry name" value="PROTEIN DETOXIFICATION 44, CHLOROPLASTIC-RELATED"/>
    <property type="match status" value="1"/>
</dbReference>
<evidence type="ECO:0000256" key="3">
    <source>
        <dbReference type="ARBA" id="ARBA00022692"/>
    </source>
</evidence>
<gene>
    <name evidence="7" type="ORF">MNEG_14849</name>
</gene>
<protein>
    <submittedName>
        <fullName evidence="7">Uncharacterized protein</fullName>
    </submittedName>
</protein>
<accession>A0A0D2MD24</accession>
<evidence type="ECO:0000256" key="1">
    <source>
        <dbReference type="ARBA" id="ARBA00004141"/>
    </source>
</evidence>
<dbReference type="PANTHER" id="PTHR42893:SF46">
    <property type="entry name" value="PROTEIN DETOXIFICATION 44, CHLOROPLASTIC"/>
    <property type="match status" value="1"/>
</dbReference>
<evidence type="ECO:0000256" key="4">
    <source>
        <dbReference type="ARBA" id="ARBA00022989"/>
    </source>
</evidence>
<evidence type="ECO:0000256" key="6">
    <source>
        <dbReference type="SAM" id="Phobius"/>
    </source>
</evidence>
<keyword evidence="8" id="KW-1185">Reference proteome</keyword>
<feature type="transmembrane region" description="Helical" evidence="6">
    <location>
        <begin position="91"/>
        <end position="112"/>
    </location>
</feature>
<dbReference type="OrthoDB" id="2126698at2759"/>
<reference evidence="7 8" key="1">
    <citation type="journal article" date="2013" name="BMC Genomics">
        <title>Reconstruction of the lipid metabolism for the microalga Monoraphidium neglectum from its genome sequence reveals characteristics suitable for biofuel production.</title>
        <authorList>
            <person name="Bogen C."/>
            <person name="Al-Dilaimi A."/>
            <person name="Albersmeier A."/>
            <person name="Wichmann J."/>
            <person name="Grundmann M."/>
            <person name="Rupp O."/>
            <person name="Lauersen K.J."/>
            <person name="Blifernez-Klassen O."/>
            <person name="Kalinowski J."/>
            <person name="Goesmann A."/>
            <person name="Mussgnug J.H."/>
            <person name="Kruse O."/>
        </authorList>
    </citation>
    <scope>NUCLEOTIDE SEQUENCE [LARGE SCALE GENOMIC DNA]</scope>
    <source>
        <strain evidence="7 8">SAG 48.87</strain>
    </source>
</reference>
<comment type="similarity">
    <text evidence="2">Belongs to the multi antimicrobial extrusion (MATE) (TC 2.A.66.1) family.</text>
</comment>
<keyword evidence="3 6" id="KW-0812">Transmembrane</keyword>
<proteinExistence type="inferred from homology"/>
<evidence type="ECO:0000313" key="7">
    <source>
        <dbReference type="EMBL" id="KIY93115.1"/>
    </source>
</evidence>
<dbReference type="Proteomes" id="UP000054498">
    <property type="component" value="Unassembled WGS sequence"/>
</dbReference>
<evidence type="ECO:0000313" key="8">
    <source>
        <dbReference type="Proteomes" id="UP000054498"/>
    </source>
</evidence>
<keyword evidence="4 6" id="KW-1133">Transmembrane helix</keyword>
<dbReference type="GeneID" id="25732451"/>
<sequence length="132" mass="13405">MAGAMAAGSGAVPALFTRDAGTLALVSGGVWLFVVLTQPINSMAFVWDGVLFGAGGFEYACYQMAASCIPAVAVMLLLAGTGAPPPAAALAGVWAGLSTVMLLRWLLIWLPYQAGAGPFAQMFPAKAARGGR</sequence>
<evidence type="ECO:0000256" key="2">
    <source>
        <dbReference type="ARBA" id="ARBA00010199"/>
    </source>
</evidence>
<dbReference type="EMBL" id="KK105033">
    <property type="protein sequence ID" value="KIY93115.1"/>
    <property type="molecule type" value="Genomic_DNA"/>
</dbReference>
<evidence type="ECO:0000256" key="5">
    <source>
        <dbReference type="ARBA" id="ARBA00023136"/>
    </source>
</evidence>
<dbReference type="GO" id="GO:0016020">
    <property type="term" value="C:membrane"/>
    <property type="evidence" value="ECO:0007669"/>
    <property type="project" value="UniProtKB-SubCell"/>
</dbReference>
<dbReference type="AlphaFoldDB" id="A0A0D2MD24"/>
<dbReference type="InterPro" id="IPR044644">
    <property type="entry name" value="DinF-like"/>
</dbReference>
<dbReference type="KEGG" id="mng:MNEG_14849"/>
<name>A0A0D2MD24_9CHLO</name>